<evidence type="ECO:0000256" key="7">
    <source>
        <dbReference type="ARBA" id="ARBA00023136"/>
    </source>
</evidence>
<evidence type="ECO:0000256" key="6">
    <source>
        <dbReference type="ARBA" id="ARBA00022989"/>
    </source>
</evidence>
<feature type="domain" description="Major facilitator superfamily (MFS) profile" evidence="9">
    <location>
        <begin position="8"/>
        <end position="396"/>
    </location>
</feature>
<feature type="transmembrane region" description="Helical" evidence="8">
    <location>
        <begin position="162"/>
        <end position="182"/>
    </location>
</feature>
<dbReference type="EMBL" id="CP054836">
    <property type="protein sequence ID" value="QKV17406.1"/>
    <property type="molecule type" value="Genomic_DNA"/>
</dbReference>
<keyword evidence="7 8" id="KW-0472">Membrane</keyword>
<dbReference type="NCBIfam" id="TIGR00710">
    <property type="entry name" value="efflux_Bcr_CflA"/>
    <property type="match status" value="1"/>
</dbReference>
<name>A0A6N1V8Y3_9HYPH</name>
<evidence type="ECO:0000256" key="2">
    <source>
        <dbReference type="ARBA" id="ARBA00006236"/>
    </source>
</evidence>
<comment type="subcellular location">
    <subcellularLocation>
        <location evidence="8">Cell inner membrane</location>
        <topology evidence="8">Multi-pass membrane protein</topology>
    </subcellularLocation>
    <subcellularLocation>
        <location evidence="1">Cell membrane</location>
        <topology evidence="1">Multi-pass membrane protein</topology>
    </subcellularLocation>
</comment>
<feature type="transmembrane region" description="Helical" evidence="8">
    <location>
        <begin position="212"/>
        <end position="237"/>
    </location>
</feature>
<dbReference type="RefSeq" id="WP_175275303.1">
    <property type="nucleotide sequence ID" value="NZ_CP054836.1"/>
</dbReference>
<evidence type="ECO:0000259" key="9">
    <source>
        <dbReference type="PROSITE" id="PS50850"/>
    </source>
</evidence>
<dbReference type="Proteomes" id="UP000509367">
    <property type="component" value="Chromosome"/>
</dbReference>
<evidence type="ECO:0000256" key="3">
    <source>
        <dbReference type="ARBA" id="ARBA00022448"/>
    </source>
</evidence>
<evidence type="ECO:0000256" key="8">
    <source>
        <dbReference type="RuleBase" id="RU365088"/>
    </source>
</evidence>
<dbReference type="Pfam" id="PF07690">
    <property type="entry name" value="MFS_1"/>
    <property type="match status" value="1"/>
</dbReference>
<keyword evidence="4" id="KW-1003">Cell membrane</keyword>
<proteinExistence type="inferred from homology"/>
<feature type="transmembrane region" description="Helical" evidence="8">
    <location>
        <begin position="43"/>
        <end position="63"/>
    </location>
</feature>
<dbReference type="PANTHER" id="PTHR23502:SF132">
    <property type="entry name" value="POLYAMINE TRANSPORTER 2-RELATED"/>
    <property type="match status" value="1"/>
</dbReference>
<dbReference type="InterPro" id="IPR004812">
    <property type="entry name" value="Efflux_drug-R_Bcr/CmlA"/>
</dbReference>
<dbReference type="Gene3D" id="1.20.1720.10">
    <property type="entry name" value="Multidrug resistance protein D"/>
    <property type="match status" value="1"/>
</dbReference>
<feature type="transmembrane region" description="Helical" evidence="8">
    <location>
        <begin position="337"/>
        <end position="358"/>
    </location>
</feature>
<keyword evidence="11" id="KW-1185">Reference proteome</keyword>
<sequence length="399" mass="41399">MQPGFLRSAIVLGLLAWVGPFAIDMYLPALPAIAEDFGTSVTATQATLTAYFIAFGIAQLVYGPMADWVGRKRPIYVGLGIFMAGSLACALAPSIGWLVAGRSVQALGAATVMVVPRAIVRDLYTGTQATRMMALIMLVISVSPMLAPLSGAGLIALGDWRLIFQLLAVAALLSILLTAFGLPETLPPERRVPVRPRALLSGIRNLLGDPRFVGLTLIGGFGMASFFVFLSSASFVYTGQYGLSPVGFSLAFAVNAIGFFGASQVAPNLGDRFGMARMVLVATTGFAVSALILLGLTLAGFDALFLLIAMLFVTNSFFGLVMAPVMVMALDDHGDKAGLASSLGGTLQMLAGGLMIVATGPFFDGTSLPMVASIAFCATTALVLAVATLRSAPRPGMAA</sequence>
<dbReference type="CDD" id="cd17320">
    <property type="entry name" value="MFS_MdfA_MDR_like"/>
    <property type="match status" value="1"/>
</dbReference>
<accession>A0A6N1V8Y3</accession>
<feature type="transmembrane region" description="Helical" evidence="8">
    <location>
        <begin position="5"/>
        <end position="23"/>
    </location>
</feature>
<dbReference type="GO" id="GO:1990961">
    <property type="term" value="P:xenobiotic detoxification by transmembrane export across the plasma membrane"/>
    <property type="evidence" value="ECO:0007669"/>
    <property type="project" value="InterPro"/>
</dbReference>
<evidence type="ECO:0000256" key="5">
    <source>
        <dbReference type="ARBA" id="ARBA00022692"/>
    </source>
</evidence>
<evidence type="ECO:0000256" key="1">
    <source>
        <dbReference type="ARBA" id="ARBA00004651"/>
    </source>
</evidence>
<feature type="transmembrane region" description="Helical" evidence="8">
    <location>
        <begin position="103"/>
        <end position="120"/>
    </location>
</feature>
<feature type="transmembrane region" description="Helical" evidence="8">
    <location>
        <begin position="75"/>
        <end position="97"/>
    </location>
</feature>
<dbReference type="GO" id="GO:0005886">
    <property type="term" value="C:plasma membrane"/>
    <property type="evidence" value="ECO:0007669"/>
    <property type="project" value="UniProtKB-SubCell"/>
</dbReference>
<dbReference type="AlphaFoldDB" id="A0A6N1V8Y3"/>
<dbReference type="PROSITE" id="PS50850">
    <property type="entry name" value="MFS"/>
    <property type="match status" value="1"/>
</dbReference>
<dbReference type="InterPro" id="IPR036259">
    <property type="entry name" value="MFS_trans_sf"/>
</dbReference>
<dbReference type="InterPro" id="IPR020846">
    <property type="entry name" value="MFS_dom"/>
</dbReference>
<evidence type="ECO:0000313" key="10">
    <source>
        <dbReference type="EMBL" id="QKV17406.1"/>
    </source>
</evidence>
<gene>
    <name evidence="10" type="ORF">HTY61_02455</name>
</gene>
<organism evidence="10 11">
    <name type="scientific">Oricola thermophila</name>
    <dbReference type="NCBI Taxonomy" id="2742145"/>
    <lineage>
        <taxon>Bacteria</taxon>
        <taxon>Pseudomonadati</taxon>
        <taxon>Pseudomonadota</taxon>
        <taxon>Alphaproteobacteria</taxon>
        <taxon>Hyphomicrobiales</taxon>
        <taxon>Ahrensiaceae</taxon>
        <taxon>Oricola</taxon>
    </lineage>
</organism>
<evidence type="ECO:0000313" key="11">
    <source>
        <dbReference type="Proteomes" id="UP000509367"/>
    </source>
</evidence>
<comment type="similarity">
    <text evidence="2 8">Belongs to the major facilitator superfamily. Bcr/CmlA family.</text>
</comment>
<dbReference type="SUPFAM" id="SSF103473">
    <property type="entry name" value="MFS general substrate transporter"/>
    <property type="match status" value="1"/>
</dbReference>
<keyword evidence="8" id="KW-0997">Cell inner membrane</keyword>
<protein>
    <recommendedName>
        <fullName evidence="8">Bcr/CflA family efflux transporter</fullName>
    </recommendedName>
</protein>
<feature type="transmembrane region" description="Helical" evidence="8">
    <location>
        <begin position="243"/>
        <end position="266"/>
    </location>
</feature>
<dbReference type="KEGG" id="orm:HTY61_02455"/>
<dbReference type="PANTHER" id="PTHR23502">
    <property type="entry name" value="MAJOR FACILITATOR SUPERFAMILY"/>
    <property type="match status" value="1"/>
</dbReference>
<feature type="transmembrane region" description="Helical" evidence="8">
    <location>
        <begin position="304"/>
        <end position="330"/>
    </location>
</feature>
<feature type="transmembrane region" description="Helical" evidence="8">
    <location>
        <begin position="370"/>
        <end position="389"/>
    </location>
</feature>
<keyword evidence="6 8" id="KW-1133">Transmembrane helix</keyword>
<keyword evidence="3 8" id="KW-0813">Transport</keyword>
<keyword evidence="5 8" id="KW-0812">Transmembrane</keyword>
<dbReference type="InterPro" id="IPR011701">
    <property type="entry name" value="MFS"/>
</dbReference>
<evidence type="ECO:0000256" key="4">
    <source>
        <dbReference type="ARBA" id="ARBA00022475"/>
    </source>
</evidence>
<feature type="transmembrane region" description="Helical" evidence="8">
    <location>
        <begin position="278"/>
        <end position="298"/>
    </location>
</feature>
<dbReference type="GO" id="GO:0015385">
    <property type="term" value="F:sodium:proton antiporter activity"/>
    <property type="evidence" value="ECO:0007669"/>
    <property type="project" value="TreeGrafter"/>
</dbReference>
<reference evidence="10 11" key="1">
    <citation type="submission" date="2020-06" db="EMBL/GenBank/DDBJ databases">
        <title>Oricola thermophila sp. nov. isolated from a tidal sediments.</title>
        <authorList>
            <person name="Kwon K.K."/>
            <person name="Yang S.-H."/>
            <person name="Park M.-J."/>
        </authorList>
    </citation>
    <scope>NUCLEOTIDE SEQUENCE [LARGE SCALE GENOMIC DNA]</scope>
    <source>
        <strain evidence="10 11">MEBiC13590</strain>
    </source>
</reference>
<feature type="transmembrane region" description="Helical" evidence="8">
    <location>
        <begin position="132"/>
        <end position="156"/>
    </location>
</feature>
<dbReference type="GO" id="GO:0042910">
    <property type="term" value="F:xenobiotic transmembrane transporter activity"/>
    <property type="evidence" value="ECO:0007669"/>
    <property type="project" value="InterPro"/>
</dbReference>